<dbReference type="AlphaFoldDB" id="A0AAU9MM34"/>
<reference evidence="2 3" key="1">
    <citation type="submission" date="2022-01" db="EMBL/GenBank/DDBJ databases">
        <authorList>
            <person name="Xiong W."/>
            <person name="Schranz E."/>
        </authorList>
    </citation>
    <scope>NUCLEOTIDE SEQUENCE [LARGE SCALE GENOMIC DNA]</scope>
</reference>
<organism evidence="2 3">
    <name type="scientific">Lactuca virosa</name>
    <dbReference type="NCBI Taxonomy" id="75947"/>
    <lineage>
        <taxon>Eukaryota</taxon>
        <taxon>Viridiplantae</taxon>
        <taxon>Streptophyta</taxon>
        <taxon>Embryophyta</taxon>
        <taxon>Tracheophyta</taxon>
        <taxon>Spermatophyta</taxon>
        <taxon>Magnoliopsida</taxon>
        <taxon>eudicotyledons</taxon>
        <taxon>Gunneridae</taxon>
        <taxon>Pentapetalae</taxon>
        <taxon>asterids</taxon>
        <taxon>campanulids</taxon>
        <taxon>Asterales</taxon>
        <taxon>Asteraceae</taxon>
        <taxon>Cichorioideae</taxon>
        <taxon>Cichorieae</taxon>
        <taxon>Lactucinae</taxon>
        <taxon>Lactuca</taxon>
    </lineage>
</organism>
<dbReference type="PANTHER" id="PTHR33432">
    <property type="entry name" value="PROTEIN EMSY-LIKE 4"/>
    <property type="match status" value="1"/>
</dbReference>
<sequence>MKISPEDIQWEGEDHGIPDKGGYGGSAHGISRPVGSDNGPGGGGGGGRGRGLPKSQAATTRKDFPPSQNVIGKKGLDNIQSLHTDTLIKEVERVFGSSHPDPVEIEKAKKVLKEHEQALTDAIARLADISDGESGTKTKLDYTLLPTLLNAYFLSPT</sequence>
<feature type="compositionally biased region" description="Gly residues" evidence="1">
    <location>
        <begin position="38"/>
        <end position="50"/>
    </location>
</feature>
<protein>
    <submittedName>
        <fullName evidence="2">Uncharacterized protein</fullName>
    </submittedName>
</protein>
<accession>A0AAU9MM34</accession>
<proteinExistence type="predicted"/>
<evidence type="ECO:0000256" key="1">
    <source>
        <dbReference type="SAM" id="MobiDB-lite"/>
    </source>
</evidence>
<dbReference type="Proteomes" id="UP001157418">
    <property type="component" value="Unassembled WGS sequence"/>
</dbReference>
<evidence type="ECO:0000313" key="3">
    <source>
        <dbReference type="Proteomes" id="UP001157418"/>
    </source>
</evidence>
<dbReference type="GO" id="GO:0050832">
    <property type="term" value="P:defense response to fungus"/>
    <property type="evidence" value="ECO:0007669"/>
    <property type="project" value="InterPro"/>
</dbReference>
<keyword evidence="3" id="KW-1185">Reference proteome</keyword>
<dbReference type="GO" id="GO:0005634">
    <property type="term" value="C:nucleus"/>
    <property type="evidence" value="ECO:0007669"/>
    <property type="project" value="TreeGrafter"/>
</dbReference>
<evidence type="ECO:0000313" key="2">
    <source>
        <dbReference type="EMBL" id="CAH1426536.1"/>
    </source>
</evidence>
<dbReference type="PANTHER" id="PTHR33432:SF28">
    <property type="entry name" value="PROTEIN EMSY-LIKE 4"/>
    <property type="match status" value="1"/>
</dbReference>
<name>A0AAU9MM34_9ASTR</name>
<gene>
    <name evidence="2" type="ORF">LVIROSA_LOCUS13610</name>
</gene>
<dbReference type="InterPro" id="IPR033485">
    <property type="entry name" value="EMSY-LIKE_plant"/>
</dbReference>
<dbReference type="EMBL" id="CAKMRJ010002223">
    <property type="protein sequence ID" value="CAH1426536.1"/>
    <property type="molecule type" value="Genomic_DNA"/>
</dbReference>
<feature type="region of interest" description="Disordered" evidence="1">
    <location>
        <begin position="1"/>
        <end position="73"/>
    </location>
</feature>
<comment type="caution">
    <text evidence="2">The sequence shown here is derived from an EMBL/GenBank/DDBJ whole genome shotgun (WGS) entry which is preliminary data.</text>
</comment>